<evidence type="ECO:0000256" key="2">
    <source>
        <dbReference type="PIRSR" id="PIRSR640198-2"/>
    </source>
</evidence>
<keyword evidence="2" id="KW-0547">Nucleotide-binding</keyword>
<reference evidence="6" key="5">
    <citation type="journal article" date="2017" name="Genome Announc.">
        <title>Complete Circularized Genome Sequences of Four Strains of Elizabethkingia anophelis, Including Two Novel Strains Isolated from Wild-Caught Anopheles sinensis.</title>
        <authorList>
            <person name="Pei D."/>
            <person name="Nicholson A.C."/>
            <person name="Jiang J."/>
            <person name="Chen H."/>
            <person name="Whitney A.M."/>
            <person name="Villarma A."/>
            <person name="Bell M."/>
            <person name="Humrighouse B."/>
            <person name="Rowe L.A."/>
            <person name="Sheth M."/>
            <person name="Batra D."/>
            <person name="Juieng P."/>
            <person name="Loparev V.N."/>
            <person name="McQuiston J.R."/>
            <person name="Lan Y."/>
            <person name="Ma Y."/>
            <person name="Xu J."/>
        </authorList>
    </citation>
    <scope>NUCLEOTIDE SEQUENCE</scope>
</reference>
<feature type="site" description="Important for autoinhibition of adenylyltransferase activity" evidence="3">
    <location>
        <position position="47"/>
    </location>
</feature>
<reference evidence="6" key="1">
    <citation type="journal article" date="2014" name="Genome Biol. Evol.">
        <title>Comparative genomic analysis of malaria mosquito vector-associated novel pathogen Elizabethkingia anophelis.</title>
        <authorList>
            <person name="Teo J."/>
            <person name="Tan S.Y."/>
            <person name="Liu Y."/>
            <person name="Tay M."/>
            <person name="Ding Y."/>
            <person name="Li Y."/>
            <person name="Kjelleberg S."/>
            <person name="Givskov M."/>
            <person name="Lin R.T."/>
            <person name="Yang L."/>
        </authorList>
    </citation>
    <scope>NUCLEOTIDE SEQUENCE</scope>
</reference>
<dbReference type="PROSITE" id="PS51459">
    <property type="entry name" value="FIDO"/>
    <property type="match status" value="1"/>
</dbReference>
<reference evidence="6" key="6">
    <citation type="journal article" date="2017" name="Nat. Commun.">
        <title>Evolutionary dynamics and genomic features of the Elizabethkingia anophelis 2015 to 2016 Wisconsin outbreak strain.</title>
        <authorList>
            <person name="Perrin A."/>
            <person name="Larsonneur E."/>
            <person name="Nicholson A.C."/>
            <person name="Edwards D.J."/>
            <person name="Gundlach K.M."/>
            <person name="Whitney A.M."/>
            <person name="Gulvik C.A."/>
            <person name="Bell M.E."/>
            <person name="Rendueles O."/>
            <person name="Cury J."/>
            <person name="Hugon P."/>
            <person name="Clermont D."/>
            <person name="Enouf V."/>
            <person name="Loparev V."/>
            <person name="Juieng P."/>
            <person name="Monson T."/>
            <person name="Warshauer D."/>
            <person name="Elbadawi L.I."/>
            <person name="Walters M.S."/>
            <person name="Crist M.B."/>
            <person name="Noble-Wang J."/>
            <person name="Borlaug G."/>
            <person name="Rocha E.P.C."/>
            <person name="Criscuolo A."/>
            <person name="Touchon M."/>
            <person name="Davis J.P."/>
            <person name="Holt K.E."/>
            <person name="McQuiston J.R."/>
            <person name="Brisse S."/>
        </authorList>
    </citation>
    <scope>NUCLEOTIDE SEQUENCE</scope>
</reference>
<proteinExistence type="predicted"/>
<evidence type="ECO:0000259" key="5">
    <source>
        <dbReference type="PROSITE" id="PS51459"/>
    </source>
</evidence>
<feature type="domain" description="Fido" evidence="5">
    <location>
        <begin position="97"/>
        <end position="238"/>
    </location>
</feature>
<protein>
    <submittedName>
        <fullName evidence="6">Putative Fic family protein</fullName>
    </submittedName>
</protein>
<dbReference type="PANTHER" id="PTHR13504:SF38">
    <property type="entry name" value="FIDO DOMAIN-CONTAINING PROTEIN"/>
    <property type="match status" value="1"/>
</dbReference>
<dbReference type="SUPFAM" id="SSF140931">
    <property type="entry name" value="Fic-like"/>
    <property type="match status" value="1"/>
</dbReference>
<reference evidence="6" key="2">
    <citation type="journal article" date="2014" name="PLoS ONE">
        <title>Insights from the genome annotation of Elizabethkingia anophelis from the malaria vector Anopheles gambiae.</title>
        <authorList>
            <person name="Kukutla P."/>
            <person name="Lindberg B.G."/>
            <person name="Pei D."/>
            <person name="Rayl M."/>
            <person name="Yu W."/>
            <person name="Steritz M."/>
            <person name="Faye I."/>
            <person name="Xu J."/>
        </authorList>
    </citation>
    <scope>NUCLEOTIDE SEQUENCE</scope>
</reference>
<dbReference type="InterPro" id="IPR003812">
    <property type="entry name" value="Fido"/>
</dbReference>
<reference evidence="6" key="3">
    <citation type="journal article" date="2016" name="Genome Announc.">
        <title>Complete Genome Sequences of Four Strains from the 2015-2016 Elizabethkingia anophelis Outbreak.</title>
        <authorList>
            <person name="Nicholson A.C."/>
            <person name="Whitney A.M."/>
            <person name="Emery B.D."/>
            <person name="Bell M.E."/>
            <person name="Gartin J.T."/>
            <person name="Humrighouse B.W."/>
            <person name="Loparev V.N."/>
            <person name="Batra D."/>
            <person name="Sheth M."/>
            <person name="Rowe L.A."/>
            <person name="Juieng P."/>
            <person name="Knipe K."/>
            <person name="Gulvik C."/>
            <person name="McQuiston J.R."/>
        </authorList>
    </citation>
    <scope>NUCLEOTIDE SEQUENCE</scope>
</reference>
<dbReference type="Gene3D" id="1.10.3290.10">
    <property type="entry name" value="Fido-like domain"/>
    <property type="match status" value="1"/>
</dbReference>
<dbReference type="GO" id="GO:0005524">
    <property type="term" value="F:ATP binding"/>
    <property type="evidence" value="ECO:0007669"/>
    <property type="project" value="UniProtKB-KW"/>
</dbReference>
<organism evidence="6">
    <name type="scientific">Elizabethkingia anophelis</name>
    <dbReference type="NCBI Taxonomy" id="1117645"/>
    <lineage>
        <taxon>Bacteria</taxon>
        <taxon>Pseudomonadati</taxon>
        <taxon>Bacteroidota</taxon>
        <taxon>Flavobacteriia</taxon>
        <taxon>Flavobacteriales</taxon>
        <taxon>Weeksellaceae</taxon>
        <taxon>Elizabethkingia</taxon>
    </lineage>
</organism>
<evidence type="ECO:0000256" key="4">
    <source>
        <dbReference type="SAM" id="MobiDB-lite"/>
    </source>
</evidence>
<feature type="region of interest" description="Disordered" evidence="4">
    <location>
        <begin position="266"/>
        <end position="290"/>
    </location>
</feature>
<reference evidence="6" key="7">
    <citation type="journal article" date="2017" name="Sci. Rep.">
        <title>Genomic features, phylogenetic relationships, and comparative genomics of Elizabethkingia anophelis strain EM361-97 isolated in Taiwan.</title>
        <authorList>
            <person name="Lin J.N."/>
            <person name="Lai C.H."/>
            <person name="Yang C.H."/>
            <person name="Huang Y.H."/>
            <person name="Lin H.H."/>
        </authorList>
    </citation>
    <scope>NUCLEOTIDE SEQUENCE</scope>
</reference>
<reference evidence="6" key="4">
    <citation type="journal article" date="2016" name="Sci. Rep.">
        <title>Genomic epidemiology and global diversity of the emerging bacterial pathogen Elizabethkingia anophelis.</title>
        <authorList>
            <person name="Breurec S."/>
            <person name="Criscuolo A."/>
            <person name="Diancourt L."/>
            <person name="Rendueles O."/>
            <person name="Vandenbogaert M."/>
            <person name="Passet V."/>
            <person name="Caro V."/>
            <person name="Rocha E.P."/>
            <person name="Touchon M."/>
            <person name="Brisse S."/>
        </authorList>
    </citation>
    <scope>NUCLEOTIDE SEQUENCE</scope>
</reference>
<gene>
    <name evidence="6" type="primary">ICEEaII(2)_502_3115_2243</name>
</gene>
<feature type="active site" evidence="1">
    <location>
        <position position="180"/>
    </location>
</feature>
<dbReference type="InterPro" id="IPR040198">
    <property type="entry name" value="Fido_containing"/>
</dbReference>
<evidence type="ECO:0000313" key="6">
    <source>
        <dbReference type="EMBL" id="DAC74971.1"/>
    </source>
</evidence>
<dbReference type="InterPro" id="IPR036597">
    <property type="entry name" value="Fido-like_dom_sf"/>
</dbReference>
<evidence type="ECO:0000256" key="1">
    <source>
        <dbReference type="PIRSR" id="PIRSR640198-1"/>
    </source>
</evidence>
<dbReference type="PANTHER" id="PTHR13504">
    <property type="entry name" value="FIDO DOMAIN-CONTAINING PROTEIN DDB_G0283145"/>
    <property type="match status" value="1"/>
</dbReference>
<keyword evidence="2" id="KW-0067">ATP-binding</keyword>
<dbReference type="AlphaFoldDB" id="A0A455ZEC7"/>
<feature type="binding site" evidence="2">
    <location>
        <begin position="184"/>
        <end position="191"/>
    </location>
    <ligand>
        <name>ATP</name>
        <dbReference type="ChEBI" id="CHEBI:30616"/>
    </ligand>
</feature>
<accession>A0A455ZEC7</accession>
<dbReference type="EMBL" id="BK010597">
    <property type="protein sequence ID" value="DAC74971.1"/>
    <property type="molecule type" value="Genomic_DNA"/>
</dbReference>
<evidence type="ECO:0000256" key="3">
    <source>
        <dbReference type="PIRSR" id="PIRSR640198-3"/>
    </source>
</evidence>
<sequence length="290" mass="33873">MAFMEKLISHYNVLLKQYNDLIVNAFDDKDFFEYTENLFTAHSCGIEGNSFSVNDTRELNEKGLNAILHNKSLLEAFEILDHFKAYEFAFSNISQPLTESFIKELHSVLTFNTLKFTKNSEPGEYTTTDMAAGDTLFGDHKQNIALIPKLLEQTQLTMDKGELHPMLISAKFHYHFIYLHPFRDGNGRLGRLLSNFILAKKQHPLVIIRSEEREKYIEALKASKRHRDTAPIETFFFETAIYRMTHEIAQKKNLTQNFFLKLKPTQENEEKKTKSEINKRQEIKNRGRIK</sequence>
<name>A0A455ZEC7_9FLAO</name>
<dbReference type="Pfam" id="PF02661">
    <property type="entry name" value="Fic"/>
    <property type="match status" value="1"/>
</dbReference>
<reference evidence="6" key="8">
    <citation type="journal article" date="2018" name="J. ISSAAS">
        <title>In Silico Identification of Three Types of Integrative and Conjugative Elements (ICEs) in Elizabethkingia anophelis Strains Isolated from Around the World.</title>
        <authorList>
            <person name="Xu J."/>
            <person name="Pei D."/>
            <person name="Nicholson A."/>
            <person name="Lan Y."/>
            <person name="Xia Q."/>
        </authorList>
    </citation>
    <scope>NUCLEOTIDE SEQUENCE</scope>
</reference>